<evidence type="ECO:0000313" key="2">
    <source>
        <dbReference type="WBParaSite" id="Smp_328260.1"/>
    </source>
</evidence>
<protein>
    <submittedName>
        <fullName evidence="2">Microviridin/marinostatin family tricyclic proteinase inhibitor</fullName>
    </submittedName>
</protein>
<dbReference type="InParanoid" id="A0A5K4FAN8"/>
<reference evidence="1" key="1">
    <citation type="journal article" date="2012" name="PLoS Negl. Trop. Dis.">
        <title>A systematically improved high quality genome and transcriptome of the human blood fluke Schistosoma mansoni.</title>
        <authorList>
            <person name="Protasio A.V."/>
            <person name="Tsai I.J."/>
            <person name="Babbage A."/>
            <person name="Nichol S."/>
            <person name="Hunt M."/>
            <person name="Aslett M.A."/>
            <person name="De Silva N."/>
            <person name="Velarde G.S."/>
            <person name="Anderson T.J."/>
            <person name="Clark R.C."/>
            <person name="Davidson C."/>
            <person name="Dillon G.P."/>
            <person name="Holroyd N.E."/>
            <person name="LoVerde P.T."/>
            <person name="Lloyd C."/>
            <person name="McQuillan J."/>
            <person name="Oliveira G."/>
            <person name="Otto T.D."/>
            <person name="Parker-Manuel S.J."/>
            <person name="Quail M.A."/>
            <person name="Wilson R.A."/>
            <person name="Zerlotini A."/>
            <person name="Dunne D.W."/>
            <person name="Berriman M."/>
        </authorList>
    </citation>
    <scope>NUCLEOTIDE SEQUENCE [LARGE SCALE GENOMIC DNA]</scope>
    <source>
        <strain evidence="1">Puerto Rican</strain>
    </source>
</reference>
<name>A0A5K4FAN8_SCHMA</name>
<organism evidence="1 2">
    <name type="scientific">Schistosoma mansoni</name>
    <name type="common">Blood fluke</name>
    <dbReference type="NCBI Taxonomy" id="6183"/>
    <lineage>
        <taxon>Eukaryota</taxon>
        <taxon>Metazoa</taxon>
        <taxon>Spiralia</taxon>
        <taxon>Lophotrochozoa</taxon>
        <taxon>Platyhelminthes</taxon>
        <taxon>Trematoda</taxon>
        <taxon>Digenea</taxon>
        <taxon>Strigeidida</taxon>
        <taxon>Schistosomatoidea</taxon>
        <taxon>Schistosomatidae</taxon>
        <taxon>Schistosoma</taxon>
    </lineage>
</organism>
<dbReference type="Proteomes" id="UP000008854">
    <property type="component" value="Unassembled WGS sequence"/>
</dbReference>
<dbReference type="WBParaSite" id="Smp_328260.1">
    <property type="protein sequence ID" value="Smp_328260.1"/>
    <property type="gene ID" value="Smp_328260"/>
</dbReference>
<proteinExistence type="predicted"/>
<accession>A0A5K4FAN8</accession>
<dbReference type="AlphaFoldDB" id="A0A5K4FAN8"/>
<keyword evidence="1" id="KW-1185">Reference proteome</keyword>
<dbReference type="ExpressionAtlas" id="A0A5K4FAN8">
    <property type="expression patterns" value="baseline and differential"/>
</dbReference>
<evidence type="ECO:0000313" key="1">
    <source>
        <dbReference type="Proteomes" id="UP000008854"/>
    </source>
</evidence>
<reference evidence="2" key="2">
    <citation type="submission" date="2019-11" db="UniProtKB">
        <authorList>
            <consortium name="WormBaseParasite"/>
        </authorList>
    </citation>
    <scope>IDENTIFICATION</scope>
    <source>
        <strain evidence="2">Puerto Rican</strain>
    </source>
</reference>
<sequence length="105" mass="12435">MKMSKIPFKNDGSFMELFKQMQAEQERVSIEKPVIPNVVKVENTDEFESKQCKTESETVPYFQLFPMIPRFWWQSNRWSYVFLVCPTVSAKQKQRSLRIAYSIGS</sequence>